<dbReference type="STRING" id="252514.A3224_01915"/>
<dbReference type="GeneID" id="76606801"/>
<dbReference type="Proteomes" id="UP000076077">
    <property type="component" value="Chromosome"/>
</dbReference>
<organism evidence="1 2">
    <name type="scientific">Microbulbifer thermotolerans</name>
    <dbReference type="NCBI Taxonomy" id="252514"/>
    <lineage>
        <taxon>Bacteria</taxon>
        <taxon>Pseudomonadati</taxon>
        <taxon>Pseudomonadota</taxon>
        <taxon>Gammaproteobacteria</taxon>
        <taxon>Cellvibrionales</taxon>
        <taxon>Microbulbiferaceae</taxon>
        <taxon>Microbulbifer</taxon>
    </lineage>
</organism>
<gene>
    <name evidence="1" type="ORF">A3224_01915</name>
</gene>
<evidence type="ECO:0000313" key="2">
    <source>
        <dbReference type="Proteomes" id="UP000076077"/>
    </source>
</evidence>
<dbReference type="KEGG" id="mthd:A3224_01915"/>
<dbReference type="RefSeq" id="WP_067150755.1">
    <property type="nucleotide sequence ID" value="NZ_CP014864.1"/>
</dbReference>
<reference evidence="2" key="1">
    <citation type="submission" date="2016-03" db="EMBL/GenBank/DDBJ databases">
        <authorList>
            <person name="Lee Y.-S."/>
            <person name="Choi Y.-L."/>
        </authorList>
    </citation>
    <scope>NUCLEOTIDE SEQUENCE [LARGE SCALE GENOMIC DNA]</scope>
    <source>
        <strain evidence="2">DAU221</strain>
    </source>
</reference>
<sequence length="220" mass="24672">MEFKSGATSIAEDKYEFKTDVNLIFGNKTITRKYVLRTTLHSLPVWKARNANVNITAYEDRTASVVKKAAIIDREIWVFEIDSTCADDIVAAVKYASHYYDAPPELLLKNVYAKNLNAENIDDKNDEIKIRTNKDLYSNTCNAILQAAKTLGVSSQLNFYVFSKNNNPKIPQTELKEALLCGGARSVTTDDHKPKVYIGNNAGTDFIVQRTNFHLATLSP</sequence>
<dbReference type="EMBL" id="CP014864">
    <property type="protein sequence ID" value="AMX01499.1"/>
    <property type="molecule type" value="Genomic_DNA"/>
</dbReference>
<evidence type="ECO:0000313" key="1">
    <source>
        <dbReference type="EMBL" id="AMX01499.1"/>
    </source>
</evidence>
<protein>
    <submittedName>
        <fullName evidence="1">Uncharacterized protein</fullName>
    </submittedName>
</protein>
<keyword evidence="2" id="KW-1185">Reference proteome</keyword>
<dbReference type="AlphaFoldDB" id="A0A143HIF6"/>
<name>A0A143HIF6_MICTH</name>
<accession>A0A143HIF6</accession>
<dbReference type="OrthoDB" id="6197022at2"/>
<proteinExistence type="predicted"/>